<name>A0ABQ8E9D9_BRANA</name>
<evidence type="ECO:0000313" key="1">
    <source>
        <dbReference type="EMBL" id="KAH0938237.1"/>
    </source>
</evidence>
<organism evidence="1 2">
    <name type="scientific">Brassica napus</name>
    <name type="common">Rape</name>
    <dbReference type="NCBI Taxonomy" id="3708"/>
    <lineage>
        <taxon>Eukaryota</taxon>
        <taxon>Viridiplantae</taxon>
        <taxon>Streptophyta</taxon>
        <taxon>Embryophyta</taxon>
        <taxon>Tracheophyta</taxon>
        <taxon>Spermatophyta</taxon>
        <taxon>Magnoliopsida</taxon>
        <taxon>eudicotyledons</taxon>
        <taxon>Gunneridae</taxon>
        <taxon>Pentapetalae</taxon>
        <taxon>rosids</taxon>
        <taxon>malvids</taxon>
        <taxon>Brassicales</taxon>
        <taxon>Brassicaceae</taxon>
        <taxon>Brassiceae</taxon>
        <taxon>Brassica</taxon>
    </lineage>
</organism>
<comment type="caution">
    <text evidence="1">The sequence shown here is derived from an EMBL/GenBank/DDBJ whole genome shotgun (WGS) entry which is preliminary data.</text>
</comment>
<sequence length="268" mass="30082">MEYYMKHKWKSKLSETDSVFKINHHSNFAKSVLEPSLIDFSFDENEFCIGTHRVPIKMPITVMSLPVVLLKHIVSNKCKGDNLVKAAQHVLVAQVSLLVKNELQDTKLLAASDTFHKRYKEELWLFMKLTLSAPRAGQLMQSELVHGEEKNVELVKVTLDLGSTQAKERAGFVAGLEKEPTFKKYFEMCSENYATIVNNFRGARLCMEDGAPGAAGSSITILETYDDTQRVKDTIGKNTDKASKKLMEMTLVIEDFVAIANAAISVIF</sequence>
<dbReference type="InterPro" id="IPR035513">
    <property type="entry name" value="Invertase/methylesterase_inhib"/>
</dbReference>
<reference evidence="1 2" key="1">
    <citation type="submission" date="2021-05" db="EMBL/GenBank/DDBJ databases">
        <title>Genome Assembly of Synthetic Allotetraploid Brassica napus Reveals Homoeologous Exchanges between Subgenomes.</title>
        <authorList>
            <person name="Davis J.T."/>
        </authorList>
    </citation>
    <scope>NUCLEOTIDE SEQUENCE [LARGE SCALE GENOMIC DNA]</scope>
    <source>
        <strain evidence="2">cv. Da-Ae</strain>
        <tissue evidence="1">Seedling</tissue>
    </source>
</reference>
<keyword evidence="2" id="KW-1185">Reference proteome</keyword>
<dbReference type="Proteomes" id="UP000824890">
    <property type="component" value="Unassembled WGS sequence"/>
</dbReference>
<proteinExistence type="predicted"/>
<gene>
    <name evidence="1" type="ORF">HID58_005698</name>
</gene>
<evidence type="ECO:0000313" key="2">
    <source>
        <dbReference type="Proteomes" id="UP000824890"/>
    </source>
</evidence>
<protein>
    <submittedName>
        <fullName evidence="1">Uncharacterized protein</fullName>
    </submittedName>
</protein>
<dbReference type="SUPFAM" id="SSF101148">
    <property type="entry name" value="Plant invertase/pectin methylesterase inhibitor"/>
    <property type="match status" value="1"/>
</dbReference>
<dbReference type="EMBL" id="JAGKQM010000002">
    <property type="protein sequence ID" value="KAH0938237.1"/>
    <property type="molecule type" value="Genomic_DNA"/>
</dbReference>
<accession>A0ABQ8E9D9</accession>